<gene>
    <name evidence="1" type="ORF">BDFB_004202</name>
</gene>
<dbReference type="OrthoDB" id="6419576at2759"/>
<reference evidence="1 2" key="1">
    <citation type="submission" date="2017-03" db="EMBL/GenBank/DDBJ databases">
        <title>Genome of the blue death feigning beetle - Asbolus verrucosus.</title>
        <authorList>
            <person name="Rider S.D."/>
        </authorList>
    </citation>
    <scope>NUCLEOTIDE SEQUENCE [LARGE SCALE GENOMIC DNA]</scope>
    <source>
        <strain evidence="1">Butters</strain>
        <tissue evidence="1">Head and leg muscle</tissue>
    </source>
</reference>
<evidence type="ECO:0008006" key="3">
    <source>
        <dbReference type="Google" id="ProtNLM"/>
    </source>
</evidence>
<feature type="non-terminal residue" evidence="1">
    <location>
        <position position="261"/>
    </location>
</feature>
<dbReference type="EMBL" id="QDEB01097105">
    <property type="protein sequence ID" value="RZC32466.1"/>
    <property type="molecule type" value="Genomic_DNA"/>
</dbReference>
<evidence type="ECO:0000313" key="2">
    <source>
        <dbReference type="Proteomes" id="UP000292052"/>
    </source>
</evidence>
<dbReference type="InterPro" id="IPR038602">
    <property type="entry name" value="Mite_allergen_7_sf"/>
</dbReference>
<proteinExistence type="predicted"/>
<dbReference type="AlphaFoldDB" id="A0A482VIL7"/>
<name>A0A482VIL7_ASBVE</name>
<evidence type="ECO:0000313" key="1">
    <source>
        <dbReference type="EMBL" id="RZC32466.1"/>
    </source>
</evidence>
<dbReference type="Gene3D" id="3.15.10.50">
    <property type="match status" value="1"/>
</dbReference>
<accession>A0A482VIL7</accession>
<sequence>FDKIEYKNIPKYFDLNKFSSVKIVDNNLQQEPILQYNLQAIVNDYADKIFKNIRMLMVENHMEPLQMPDMHSSFHYTLIITYHGELDLTNGLIHNIDSIHRYDDVTVQYSSGSQYLEVTVPIAFDELSLTFDYSAKIMGLGPVGGIEGKVNGIATEVKIGFDTDKFQTSLDEFHIINAGHISFHFNGNPLIDWLLNLLTEVVTTLLKDVILLITETIISGGVQSVIDTINDIINGIINPTTTFLPTNMAVQILGAVMDIKN</sequence>
<dbReference type="InterPro" id="IPR020234">
    <property type="entry name" value="Mite_allergen_group-7"/>
</dbReference>
<dbReference type="SUPFAM" id="SSF55394">
    <property type="entry name" value="Bactericidal permeability-increasing protein, BPI"/>
    <property type="match status" value="1"/>
</dbReference>
<feature type="non-terminal residue" evidence="1">
    <location>
        <position position="1"/>
    </location>
</feature>
<dbReference type="GO" id="GO:0008289">
    <property type="term" value="F:lipid binding"/>
    <property type="evidence" value="ECO:0007669"/>
    <property type="project" value="InterPro"/>
</dbReference>
<dbReference type="Proteomes" id="UP000292052">
    <property type="component" value="Unassembled WGS sequence"/>
</dbReference>
<dbReference type="Pfam" id="PF16984">
    <property type="entry name" value="Grp7_allergen"/>
    <property type="match status" value="1"/>
</dbReference>
<dbReference type="InterPro" id="IPR017943">
    <property type="entry name" value="Bactericidal_perm-incr_a/b_dom"/>
</dbReference>
<comment type="caution">
    <text evidence="1">The sequence shown here is derived from an EMBL/GenBank/DDBJ whole genome shotgun (WGS) entry which is preliminary data.</text>
</comment>
<keyword evidence="2" id="KW-1185">Reference proteome</keyword>
<organism evidence="1 2">
    <name type="scientific">Asbolus verrucosus</name>
    <name type="common">Desert ironclad beetle</name>
    <dbReference type="NCBI Taxonomy" id="1661398"/>
    <lineage>
        <taxon>Eukaryota</taxon>
        <taxon>Metazoa</taxon>
        <taxon>Ecdysozoa</taxon>
        <taxon>Arthropoda</taxon>
        <taxon>Hexapoda</taxon>
        <taxon>Insecta</taxon>
        <taxon>Pterygota</taxon>
        <taxon>Neoptera</taxon>
        <taxon>Endopterygota</taxon>
        <taxon>Coleoptera</taxon>
        <taxon>Polyphaga</taxon>
        <taxon>Cucujiformia</taxon>
        <taxon>Tenebrionidae</taxon>
        <taxon>Pimeliinae</taxon>
        <taxon>Asbolus</taxon>
    </lineage>
</organism>
<protein>
    <recommendedName>
        <fullName evidence="3">JHBP domain containing protein</fullName>
    </recommendedName>
</protein>